<comment type="subcellular location">
    <subcellularLocation>
        <location evidence="1">Membrane</location>
        <topology evidence="1">Multi-pass membrane protein</topology>
    </subcellularLocation>
</comment>
<keyword evidence="6 8" id="KW-1133">Transmembrane helix</keyword>
<keyword evidence="5 8" id="KW-0812">Transmembrane</keyword>
<sequence length="120" mass="13508">MKNEAISERQATILIILFIIGTSFLNGSGIQAKQDAWISIIIAISWSIILLLMFSRILSLYPGNDLFDILQIIMGKWIGKIISILMILFAFHDGALILRSMSEFTNILIFNDTPPMVRGH</sequence>
<reference evidence="9" key="1">
    <citation type="submission" date="2021-11" db="EMBL/GenBank/DDBJ databases">
        <title>Clostridia strains as spoilage organisms.</title>
        <authorList>
            <person name="Wambui J."/>
            <person name="Stevens M.J.A."/>
            <person name="Stephan R."/>
        </authorList>
    </citation>
    <scope>NUCLEOTIDE SEQUENCE</scope>
    <source>
        <strain evidence="9">CF009</strain>
    </source>
</reference>
<evidence type="ECO:0000313" key="10">
    <source>
        <dbReference type="Proteomes" id="UP001164733"/>
    </source>
</evidence>
<evidence type="ECO:0000256" key="5">
    <source>
        <dbReference type="ARBA" id="ARBA00022692"/>
    </source>
</evidence>
<dbReference type="GO" id="GO:0009847">
    <property type="term" value="P:spore germination"/>
    <property type="evidence" value="ECO:0007669"/>
    <property type="project" value="InterPro"/>
</dbReference>
<dbReference type="PANTHER" id="PTHR34975">
    <property type="entry name" value="SPORE GERMINATION PROTEIN A2"/>
    <property type="match status" value="1"/>
</dbReference>
<keyword evidence="4" id="KW-0309">Germination</keyword>
<evidence type="ECO:0000256" key="6">
    <source>
        <dbReference type="ARBA" id="ARBA00022989"/>
    </source>
</evidence>
<dbReference type="EMBL" id="CP086239">
    <property type="protein sequence ID" value="WAG58535.1"/>
    <property type="molecule type" value="Genomic_DNA"/>
</dbReference>
<feature type="transmembrane region" description="Helical" evidence="8">
    <location>
        <begin position="36"/>
        <end position="54"/>
    </location>
</feature>
<evidence type="ECO:0000313" key="9">
    <source>
        <dbReference type="EMBL" id="WAG58535.1"/>
    </source>
</evidence>
<dbReference type="Proteomes" id="UP001164733">
    <property type="component" value="Chromosome"/>
</dbReference>
<evidence type="ECO:0000256" key="8">
    <source>
        <dbReference type="SAM" id="Phobius"/>
    </source>
</evidence>
<protein>
    <submittedName>
        <fullName evidence="9">Spore germination protein</fullName>
    </submittedName>
</protein>
<proteinExistence type="inferred from homology"/>
<feature type="transmembrane region" description="Helical" evidence="8">
    <location>
        <begin position="66"/>
        <end position="91"/>
    </location>
</feature>
<accession>A0AA47I5C1</accession>
<evidence type="ECO:0000256" key="3">
    <source>
        <dbReference type="ARBA" id="ARBA00022448"/>
    </source>
</evidence>
<comment type="similarity">
    <text evidence="2">Belongs to the amino acid-polyamine-organocation (APC) superfamily. Spore germination protein (SGP) (TC 2.A.3.9) family.</text>
</comment>
<evidence type="ECO:0000256" key="2">
    <source>
        <dbReference type="ARBA" id="ARBA00007998"/>
    </source>
</evidence>
<dbReference type="InterPro" id="IPR004761">
    <property type="entry name" value="Spore_GerAB"/>
</dbReference>
<gene>
    <name evidence="9" type="ORF">LL038_12765</name>
</gene>
<name>A0AA47I5C1_9CLOT</name>
<dbReference type="PANTHER" id="PTHR34975:SF2">
    <property type="entry name" value="SPORE GERMINATION PROTEIN A2"/>
    <property type="match status" value="1"/>
</dbReference>
<evidence type="ECO:0000256" key="4">
    <source>
        <dbReference type="ARBA" id="ARBA00022544"/>
    </source>
</evidence>
<organism evidence="9 10">
    <name type="scientific">Clostridium estertheticum</name>
    <dbReference type="NCBI Taxonomy" id="238834"/>
    <lineage>
        <taxon>Bacteria</taxon>
        <taxon>Bacillati</taxon>
        <taxon>Bacillota</taxon>
        <taxon>Clostridia</taxon>
        <taxon>Eubacteriales</taxon>
        <taxon>Clostridiaceae</taxon>
        <taxon>Clostridium</taxon>
    </lineage>
</organism>
<evidence type="ECO:0000256" key="7">
    <source>
        <dbReference type="ARBA" id="ARBA00023136"/>
    </source>
</evidence>
<dbReference type="GO" id="GO:0016020">
    <property type="term" value="C:membrane"/>
    <property type="evidence" value="ECO:0007669"/>
    <property type="project" value="UniProtKB-SubCell"/>
</dbReference>
<keyword evidence="3" id="KW-0813">Transport</keyword>
<dbReference type="AlphaFoldDB" id="A0AA47I5C1"/>
<evidence type="ECO:0000256" key="1">
    <source>
        <dbReference type="ARBA" id="ARBA00004141"/>
    </source>
</evidence>
<feature type="transmembrane region" description="Helical" evidence="8">
    <location>
        <begin position="12"/>
        <end position="30"/>
    </location>
</feature>
<dbReference type="Pfam" id="PF03845">
    <property type="entry name" value="Spore_permease"/>
    <property type="match status" value="1"/>
</dbReference>
<dbReference type="RefSeq" id="WP_216120070.1">
    <property type="nucleotide sequence ID" value="NZ_CP086239.1"/>
</dbReference>
<keyword evidence="7 8" id="KW-0472">Membrane</keyword>